<proteinExistence type="inferred from homology"/>
<dbReference type="SUPFAM" id="SSF52833">
    <property type="entry name" value="Thioredoxin-like"/>
    <property type="match status" value="1"/>
</dbReference>
<gene>
    <name evidence="5" type="ORF">GCM10007414_23310</name>
</gene>
<evidence type="ECO:0000256" key="2">
    <source>
        <dbReference type="ARBA" id="ARBA00023002"/>
    </source>
</evidence>
<dbReference type="CDD" id="cd03034">
    <property type="entry name" value="ArsC_ArsC"/>
    <property type="match status" value="1"/>
</dbReference>
<dbReference type="PANTHER" id="PTHR30041:SF4">
    <property type="entry name" value="ARSENATE REDUCTASE"/>
    <property type="match status" value="1"/>
</dbReference>
<dbReference type="EMBL" id="BMDY01000013">
    <property type="protein sequence ID" value="GGB09254.1"/>
    <property type="molecule type" value="Genomic_DNA"/>
</dbReference>
<comment type="catalytic activity">
    <reaction evidence="4">
        <text>[glutaredoxin]-dithiol + arsenate + glutathione + H(+) = glutathionyl-S-S-[glutaredoxin] + arsenite + H2O</text>
        <dbReference type="Rhea" id="RHEA:22016"/>
        <dbReference type="Rhea" id="RHEA-COMP:10729"/>
        <dbReference type="Rhea" id="RHEA-COMP:17668"/>
        <dbReference type="ChEBI" id="CHEBI:15377"/>
        <dbReference type="ChEBI" id="CHEBI:15378"/>
        <dbReference type="ChEBI" id="CHEBI:29242"/>
        <dbReference type="ChEBI" id="CHEBI:29950"/>
        <dbReference type="ChEBI" id="CHEBI:48597"/>
        <dbReference type="ChEBI" id="CHEBI:57925"/>
        <dbReference type="ChEBI" id="CHEBI:146199"/>
        <dbReference type="EC" id="1.20.4.1"/>
    </reaction>
</comment>
<organism evidence="5 6">
    <name type="scientific">Agarivorans gilvus</name>
    <dbReference type="NCBI Taxonomy" id="680279"/>
    <lineage>
        <taxon>Bacteria</taxon>
        <taxon>Pseudomonadati</taxon>
        <taxon>Pseudomonadota</taxon>
        <taxon>Gammaproteobacteria</taxon>
        <taxon>Alteromonadales</taxon>
        <taxon>Alteromonadaceae</taxon>
        <taxon>Agarivorans</taxon>
    </lineage>
</organism>
<sequence length="116" mass="13158">MSDIKILHNPRCSKSRQTLQLLQDKGIDPEVILYLENPPSEQQLADILAMLDLSPRQLMRRGEQLYKDLNLADESLTDAQLIAAMHANPKLIERPIVIKQGQARIGRPPEQVLEIV</sequence>
<comment type="caution">
    <text evidence="5">The sequence shown here is derived from an EMBL/GenBank/DDBJ whole genome shotgun (WGS) entry which is preliminary data.</text>
</comment>
<keyword evidence="6" id="KW-1185">Reference proteome</keyword>
<evidence type="ECO:0000256" key="4">
    <source>
        <dbReference type="RuleBase" id="RU362029"/>
    </source>
</evidence>
<dbReference type="PROSITE" id="PS51353">
    <property type="entry name" value="ARSC"/>
    <property type="match status" value="1"/>
</dbReference>
<dbReference type="RefSeq" id="WP_055734689.1">
    <property type="nucleotide sequence ID" value="NZ_BMDY01000013.1"/>
</dbReference>
<comment type="similarity">
    <text evidence="1 3 4">Belongs to the ArsC family.</text>
</comment>
<dbReference type="InterPro" id="IPR006660">
    <property type="entry name" value="Arsenate_reductase-like"/>
</dbReference>
<accession>A0ABQ1I4G2</accession>
<dbReference type="PANTHER" id="PTHR30041">
    <property type="entry name" value="ARSENATE REDUCTASE"/>
    <property type="match status" value="1"/>
</dbReference>
<dbReference type="InterPro" id="IPR006659">
    <property type="entry name" value="Arsenate_reductase"/>
</dbReference>
<evidence type="ECO:0000313" key="5">
    <source>
        <dbReference type="EMBL" id="GGB09254.1"/>
    </source>
</evidence>
<reference evidence="6" key="1">
    <citation type="journal article" date="2019" name="Int. J. Syst. Evol. Microbiol.">
        <title>The Global Catalogue of Microorganisms (GCM) 10K type strain sequencing project: providing services to taxonomists for standard genome sequencing and annotation.</title>
        <authorList>
            <consortium name="The Broad Institute Genomics Platform"/>
            <consortium name="The Broad Institute Genome Sequencing Center for Infectious Disease"/>
            <person name="Wu L."/>
            <person name="Ma J."/>
        </authorList>
    </citation>
    <scope>NUCLEOTIDE SEQUENCE [LARGE SCALE GENOMIC DNA]</scope>
    <source>
        <strain evidence="6">CGMCC 1.10131</strain>
    </source>
</reference>
<dbReference type="Pfam" id="PF03960">
    <property type="entry name" value="ArsC"/>
    <property type="match status" value="1"/>
</dbReference>
<protein>
    <recommendedName>
        <fullName evidence="4">Arsenate reductase</fullName>
        <ecNumber evidence="4">1.20.4.1</ecNumber>
    </recommendedName>
</protein>
<name>A0ABQ1I4G2_9ALTE</name>
<dbReference type="InterPro" id="IPR036249">
    <property type="entry name" value="Thioredoxin-like_sf"/>
</dbReference>
<dbReference type="EC" id="1.20.4.1" evidence="4"/>
<dbReference type="Proteomes" id="UP000651977">
    <property type="component" value="Unassembled WGS sequence"/>
</dbReference>
<dbReference type="Gene3D" id="3.40.30.10">
    <property type="entry name" value="Glutaredoxin"/>
    <property type="match status" value="1"/>
</dbReference>
<keyword evidence="2 4" id="KW-0560">Oxidoreductase</keyword>
<evidence type="ECO:0000256" key="1">
    <source>
        <dbReference type="ARBA" id="ARBA00007198"/>
    </source>
</evidence>
<dbReference type="NCBIfam" id="TIGR00014">
    <property type="entry name" value="arsC"/>
    <property type="match status" value="1"/>
</dbReference>
<evidence type="ECO:0000256" key="3">
    <source>
        <dbReference type="PROSITE-ProRule" id="PRU01282"/>
    </source>
</evidence>
<evidence type="ECO:0000313" key="6">
    <source>
        <dbReference type="Proteomes" id="UP000651977"/>
    </source>
</evidence>